<dbReference type="GO" id="GO:0000287">
    <property type="term" value="F:magnesium ion binding"/>
    <property type="evidence" value="ECO:0007669"/>
    <property type="project" value="UniProtKB-UniRule"/>
</dbReference>
<keyword evidence="6 8" id="KW-0067">ATP-binding</keyword>
<dbReference type="HAMAP" id="MF_00692">
    <property type="entry name" value="SelO"/>
    <property type="match status" value="1"/>
</dbReference>
<comment type="function">
    <text evidence="8">Nucleotidyltransferase involved in the post-translational modification of proteins. It can catalyze the addition of adenosine monophosphate (AMP) or uridine monophosphate (UMP) to a protein, resulting in modifications known as AMPylation and UMPylation.</text>
</comment>
<dbReference type="Pfam" id="PF02696">
    <property type="entry name" value="SelO"/>
    <property type="match status" value="1"/>
</dbReference>
<evidence type="ECO:0000256" key="5">
    <source>
        <dbReference type="ARBA" id="ARBA00022741"/>
    </source>
</evidence>
<gene>
    <name evidence="8" type="primary">ydiU</name>
    <name evidence="8" type="synonym">selO</name>
    <name evidence="9" type="ordered locus">jk1150</name>
</gene>
<keyword evidence="5 8" id="KW-0547">Nucleotide-binding</keyword>
<keyword evidence="10" id="KW-1185">Reference proteome</keyword>
<dbReference type="GO" id="GO:0030145">
    <property type="term" value="F:manganese ion binding"/>
    <property type="evidence" value="ECO:0007669"/>
    <property type="project" value="UniProtKB-UniRule"/>
</dbReference>
<evidence type="ECO:0000256" key="2">
    <source>
        <dbReference type="ARBA" id="ARBA00022679"/>
    </source>
</evidence>
<feature type="binding site" evidence="8">
    <location>
        <position position="90"/>
    </location>
    <ligand>
        <name>ATP</name>
        <dbReference type="ChEBI" id="CHEBI:30616"/>
    </ligand>
</feature>
<dbReference type="PANTHER" id="PTHR32057">
    <property type="entry name" value="PROTEIN ADENYLYLTRANSFERASE SELO, MITOCHONDRIAL"/>
    <property type="match status" value="1"/>
</dbReference>
<evidence type="ECO:0000256" key="6">
    <source>
        <dbReference type="ARBA" id="ARBA00022840"/>
    </source>
</evidence>
<dbReference type="eggNOG" id="COG0397">
    <property type="taxonomic scope" value="Bacteria"/>
</dbReference>
<comment type="catalytic activity">
    <reaction evidence="8">
        <text>L-tyrosyl-[protein] + ATP = O-(5'-adenylyl)-L-tyrosyl-[protein] + diphosphate</text>
        <dbReference type="Rhea" id="RHEA:54288"/>
        <dbReference type="Rhea" id="RHEA-COMP:10136"/>
        <dbReference type="Rhea" id="RHEA-COMP:13846"/>
        <dbReference type="ChEBI" id="CHEBI:30616"/>
        <dbReference type="ChEBI" id="CHEBI:33019"/>
        <dbReference type="ChEBI" id="CHEBI:46858"/>
        <dbReference type="ChEBI" id="CHEBI:83624"/>
        <dbReference type="EC" id="2.7.7.108"/>
    </reaction>
</comment>
<feature type="binding site" evidence="8">
    <location>
        <position position="181"/>
    </location>
    <ligand>
        <name>ATP</name>
        <dbReference type="ChEBI" id="CHEBI:30616"/>
    </ligand>
</feature>
<evidence type="ECO:0000256" key="7">
    <source>
        <dbReference type="ARBA" id="ARBA00022842"/>
    </source>
</evidence>
<comment type="catalytic activity">
    <reaction evidence="8">
        <text>L-histidyl-[protein] + UTP = N(tele)-(5'-uridylyl)-L-histidyl-[protein] + diphosphate</text>
        <dbReference type="Rhea" id="RHEA:83891"/>
        <dbReference type="Rhea" id="RHEA-COMP:9745"/>
        <dbReference type="Rhea" id="RHEA-COMP:20239"/>
        <dbReference type="ChEBI" id="CHEBI:29979"/>
        <dbReference type="ChEBI" id="CHEBI:33019"/>
        <dbReference type="ChEBI" id="CHEBI:46398"/>
        <dbReference type="ChEBI" id="CHEBI:233474"/>
    </reaction>
</comment>
<dbReference type="STRING" id="306537.jk1150"/>
<evidence type="ECO:0000256" key="8">
    <source>
        <dbReference type="HAMAP-Rule" id="MF_00692"/>
    </source>
</evidence>
<evidence type="ECO:0000256" key="4">
    <source>
        <dbReference type="ARBA" id="ARBA00022723"/>
    </source>
</evidence>
<dbReference type="GO" id="GO:0005524">
    <property type="term" value="F:ATP binding"/>
    <property type="evidence" value="ECO:0007669"/>
    <property type="project" value="UniProtKB-UniRule"/>
</dbReference>
<protein>
    <recommendedName>
        <fullName evidence="8">Protein nucleotidyltransferase YdiU</fullName>
        <ecNumber evidence="8">2.7.7.-</ecNumber>
    </recommendedName>
    <alternativeName>
        <fullName evidence="8">Protein adenylyltransferase YdiU</fullName>
        <ecNumber evidence="8">2.7.7.108</ecNumber>
    </alternativeName>
    <alternativeName>
        <fullName evidence="8">Protein uridylyltransferase YdiU</fullName>
        <ecNumber evidence="8">2.7.7.-</ecNumber>
    </alternativeName>
</protein>
<proteinExistence type="inferred from homology"/>
<keyword evidence="4 8" id="KW-0479">Metal-binding</keyword>
<comment type="catalytic activity">
    <reaction evidence="8">
        <text>L-seryl-[protein] + UTP = O-(5'-uridylyl)-L-seryl-[protein] + diphosphate</text>
        <dbReference type="Rhea" id="RHEA:64604"/>
        <dbReference type="Rhea" id="RHEA-COMP:9863"/>
        <dbReference type="Rhea" id="RHEA-COMP:16635"/>
        <dbReference type="ChEBI" id="CHEBI:29999"/>
        <dbReference type="ChEBI" id="CHEBI:33019"/>
        <dbReference type="ChEBI" id="CHEBI:46398"/>
        <dbReference type="ChEBI" id="CHEBI:156051"/>
    </reaction>
</comment>
<dbReference type="GO" id="GO:0070733">
    <property type="term" value="F:AMPylase activity"/>
    <property type="evidence" value="ECO:0007669"/>
    <property type="project" value="UniProtKB-EC"/>
</dbReference>
<feature type="binding site" evidence="8">
    <location>
        <position position="255"/>
    </location>
    <ligand>
        <name>ATP</name>
        <dbReference type="ChEBI" id="CHEBI:30616"/>
    </ligand>
</feature>
<evidence type="ECO:0000256" key="1">
    <source>
        <dbReference type="ARBA" id="ARBA00009747"/>
    </source>
</evidence>
<keyword evidence="3 8" id="KW-0548">Nucleotidyltransferase</keyword>
<feature type="binding site" evidence="8">
    <location>
        <position position="111"/>
    </location>
    <ligand>
        <name>ATP</name>
        <dbReference type="ChEBI" id="CHEBI:30616"/>
    </ligand>
</feature>
<dbReference type="EMBL" id="CR931997">
    <property type="protein sequence ID" value="CAI37313.1"/>
    <property type="molecule type" value="Genomic_DNA"/>
</dbReference>
<dbReference type="EC" id="2.7.7.-" evidence="8"/>
<comment type="similarity">
    <text evidence="1 8">Belongs to the SELO family.</text>
</comment>
<feature type="binding site" evidence="8">
    <location>
        <position position="255"/>
    </location>
    <ligand>
        <name>Mg(2+)</name>
        <dbReference type="ChEBI" id="CHEBI:18420"/>
    </ligand>
</feature>
<comment type="catalytic activity">
    <reaction evidence="8">
        <text>L-seryl-[protein] + ATP = 3-O-(5'-adenylyl)-L-seryl-[protein] + diphosphate</text>
        <dbReference type="Rhea" id="RHEA:58120"/>
        <dbReference type="Rhea" id="RHEA-COMP:9863"/>
        <dbReference type="Rhea" id="RHEA-COMP:15073"/>
        <dbReference type="ChEBI" id="CHEBI:29999"/>
        <dbReference type="ChEBI" id="CHEBI:30616"/>
        <dbReference type="ChEBI" id="CHEBI:33019"/>
        <dbReference type="ChEBI" id="CHEBI:142516"/>
        <dbReference type="EC" id="2.7.7.108"/>
    </reaction>
</comment>
<feature type="binding site" evidence="8">
    <location>
        <position position="88"/>
    </location>
    <ligand>
        <name>ATP</name>
        <dbReference type="ChEBI" id="CHEBI:30616"/>
    </ligand>
</feature>
<keyword evidence="8" id="KW-0464">Manganese</keyword>
<evidence type="ECO:0000313" key="9">
    <source>
        <dbReference type="EMBL" id="CAI37313.1"/>
    </source>
</evidence>
<dbReference type="InterPro" id="IPR003846">
    <property type="entry name" value="SelO"/>
</dbReference>
<feature type="binding site" evidence="8">
    <location>
        <position position="124"/>
    </location>
    <ligand>
        <name>ATP</name>
        <dbReference type="ChEBI" id="CHEBI:30616"/>
    </ligand>
</feature>
<feature type="binding site" evidence="8">
    <location>
        <position position="91"/>
    </location>
    <ligand>
        <name>ATP</name>
        <dbReference type="ChEBI" id="CHEBI:30616"/>
    </ligand>
</feature>
<dbReference type="RefSeq" id="WP_011273685.1">
    <property type="nucleotide sequence ID" value="NC_007164.1"/>
</dbReference>
<dbReference type="PATRIC" id="fig|306537.10.peg.1163"/>
<comment type="catalytic activity">
    <reaction evidence="8">
        <text>L-threonyl-[protein] + ATP = 3-O-(5'-adenylyl)-L-threonyl-[protein] + diphosphate</text>
        <dbReference type="Rhea" id="RHEA:54292"/>
        <dbReference type="Rhea" id="RHEA-COMP:11060"/>
        <dbReference type="Rhea" id="RHEA-COMP:13847"/>
        <dbReference type="ChEBI" id="CHEBI:30013"/>
        <dbReference type="ChEBI" id="CHEBI:30616"/>
        <dbReference type="ChEBI" id="CHEBI:33019"/>
        <dbReference type="ChEBI" id="CHEBI:138113"/>
        <dbReference type="EC" id="2.7.7.108"/>
    </reaction>
</comment>
<organism evidence="9 10">
    <name type="scientific">Corynebacterium jeikeium (strain K411)</name>
    <dbReference type="NCBI Taxonomy" id="306537"/>
    <lineage>
        <taxon>Bacteria</taxon>
        <taxon>Bacillati</taxon>
        <taxon>Actinomycetota</taxon>
        <taxon>Actinomycetes</taxon>
        <taxon>Mycobacteriales</taxon>
        <taxon>Corynebacteriaceae</taxon>
        <taxon>Corynebacterium</taxon>
    </lineage>
</organism>
<dbReference type="OrthoDB" id="9776281at2"/>
<accession>Q4JV44</accession>
<evidence type="ECO:0000256" key="3">
    <source>
        <dbReference type="ARBA" id="ARBA00022695"/>
    </source>
</evidence>
<comment type="catalytic activity">
    <reaction evidence="8">
        <text>L-tyrosyl-[protein] + UTP = O-(5'-uridylyl)-L-tyrosyl-[protein] + diphosphate</text>
        <dbReference type="Rhea" id="RHEA:83887"/>
        <dbReference type="Rhea" id="RHEA-COMP:10136"/>
        <dbReference type="Rhea" id="RHEA-COMP:20238"/>
        <dbReference type="ChEBI" id="CHEBI:33019"/>
        <dbReference type="ChEBI" id="CHEBI:46398"/>
        <dbReference type="ChEBI" id="CHEBI:46858"/>
        <dbReference type="ChEBI" id="CHEBI:90602"/>
    </reaction>
</comment>
<feature type="binding site" evidence="8">
    <location>
        <position position="246"/>
    </location>
    <ligand>
        <name>Mg(2+)</name>
        <dbReference type="ChEBI" id="CHEBI:18420"/>
    </ligand>
</feature>
<feature type="active site" description="Proton acceptor" evidence="8">
    <location>
        <position position="245"/>
    </location>
</feature>
<dbReference type="HOGENOM" id="CLU_010245_4_1_11"/>
<feature type="binding site" evidence="8">
    <location>
        <position position="174"/>
    </location>
    <ligand>
        <name>ATP</name>
        <dbReference type="ChEBI" id="CHEBI:30616"/>
    </ligand>
</feature>
<keyword evidence="7 8" id="KW-0460">Magnesium</keyword>
<dbReference type="AlphaFoldDB" id="Q4JV44"/>
<name>Q4JV44_CORJK</name>
<sequence>MAIQPTPTMGSTMNTFAEQFPELALPCTGEAFPDPQILVLNEPLAAELGLDPQWLRSPEGIAFLTGQHGGHALGYAGHQFGQFNPRMGDGRALLLSEHTDPQGEVWDIHAKGTGRTPFSRGGDGHYPLDAALKEYAFAESLHALGVPTSRSLAVLSTGRTVQRHRLHPGAVGVRVASSHIRIGTFQYAALMGPQVTERLVDYTLARHFPDASSPLDLFDATVSRQAQLVASWMRFGFIHGVMNTDNIAISGETIDFGPCAFMDYFATDTVYSSIDTRGRYAYAQQPAVMMWNLARLAEALVPLVDEGVKKFTERLQRFQLQYAAAWDEQMAAALGAPNCAEQLLDLLQVAAPDYCALLANLTPGEIPQGLEHTPGAAEWTERWTAQHPQPRNPIYLPRNHGMQAALEQAEAGDLSRYTLALEALRSPFEWDDKYEKLGLHAAVPREEAEFTTYCGT</sequence>
<dbReference type="PANTHER" id="PTHR32057:SF14">
    <property type="entry name" value="PROTEIN ADENYLYLTRANSFERASE SELO, MITOCHONDRIAL"/>
    <property type="match status" value="1"/>
</dbReference>
<dbReference type="Proteomes" id="UP000000545">
    <property type="component" value="Chromosome"/>
</dbReference>
<dbReference type="KEGG" id="cjk:jk1150"/>
<keyword evidence="2 8" id="KW-0808">Transferase</keyword>
<reference evidence="9 10" key="1">
    <citation type="journal article" date="2005" name="J. Bacteriol.">
        <title>Complete genome sequence and analysis of the multiresistant nosocomial pathogen Corynebacterium jeikeium K411, a lipid-requiring bacterium of the human skin flora.</title>
        <authorList>
            <person name="Tauch A."/>
            <person name="Kaiser O."/>
            <person name="Hain T."/>
            <person name="Goesmann A."/>
            <person name="Weisshaar B."/>
            <person name="Albersmeier A."/>
            <person name="Bekel T."/>
            <person name="Bischoff N."/>
            <person name="Brune I."/>
            <person name="Chakraborty T."/>
            <person name="Kalinowski J."/>
            <person name="Meyer F."/>
            <person name="Rupp O."/>
            <person name="Schneiker S."/>
            <person name="Viehoever P."/>
            <person name="Puehler A."/>
        </authorList>
    </citation>
    <scope>NUCLEOTIDE SEQUENCE [LARGE SCALE GENOMIC DNA]</scope>
    <source>
        <strain evidence="9 10">K411</strain>
    </source>
</reference>
<dbReference type="EC" id="2.7.7.108" evidence="8"/>
<evidence type="ECO:0000313" key="10">
    <source>
        <dbReference type="Proteomes" id="UP000000545"/>
    </source>
</evidence>
<comment type="cofactor">
    <cofactor evidence="8">
        <name>Mg(2+)</name>
        <dbReference type="ChEBI" id="CHEBI:18420"/>
    </cofactor>
    <cofactor evidence="8">
        <name>Mn(2+)</name>
        <dbReference type="ChEBI" id="CHEBI:29035"/>
    </cofactor>
</comment>
<feature type="binding site" evidence="8">
    <location>
        <position position="123"/>
    </location>
    <ligand>
        <name>ATP</name>
        <dbReference type="ChEBI" id="CHEBI:30616"/>
    </ligand>
</feature>